<name>Q9PFQ2_XYLFA</name>
<feature type="transmembrane region" description="Helical" evidence="1">
    <location>
        <begin position="14"/>
        <end position="41"/>
    </location>
</feature>
<reference evidence="2 3" key="1">
    <citation type="journal article" date="2000" name="Nature">
        <title>The genome sequence of the plant pathogen Xylella fastidiosa.</title>
        <authorList>
            <person name="Simpson A.J."/>
            <person name="Reinach F.C."/>
            <person name="Arruda P."/>
            <person name="Abreu F.A."/>
            <person name="Acencio M."/>
            <person name="Alvarenga R."/>
            <person name="Alves L.M."/>
            <person name="Araya J.E."/>
            <person name="Baia G.S."/>
            <person name="Baptista C.S."/>
            <person name="Barros M.H."/>
            <person name="Bonaccorsi E.D."/>
            <person name="Bordin S."/>
            <person name="Bove J.M."/>
            <person name="Briones M.R."/>
            <person name="Bueno M.R."/>
            <person name="Camargo A.A."/>
            <person name="Camargo L.E."/>
            <person name="Carraro D.M."/>
            <person name="Carrer H."/>
            <person name="Colauto N.B."/>
            <person name="Colombo C."/>
            <person name="Costa F.F."/>
            <person name="Costa M.C."/>
            <person name="Costa-Neto C.M."/>
            <person name="Coutinho L.L."/>
            <person name="Cristofani M."/>
            <person name="Dias-Neto E."/>
            <person name="Docena C."/>
            <person name="El-Dorry H."/>
            <person name="Facincani A.P."/>
            <person name="Ferreira A.J."/>
            <person name="Ferreira V.C."/>
            <person name="Ferro J.A."/>
            <person name="Fraga J.S."/>
            <person name="Franca S.C."/>
            <person name="Franco M.C."/>
            <person name="Frohme M."/>
            <person name="Furlan L.R."/>
            <person name="Garnier M."/>
            <person name="Goldman G.H."/>
            <person name="Goldman M.H."/>
            <person name="Gomes S.L."/>
            <person name="Gruber A."/>
            <person name="Ho P.L."/>
            <person name="Hoheisel J.D."/>
            <person name="Junqueira M.L."/>
            <person name="Kemper E.L."/>
            <person name="Kitajima J.P."/>
            <person name="Krieger J.E."/>
            <person name="Kuramae E.E."/>
            <person name="Laigret F."/>
            <person name="Lambais M.R."/>
            <person name="Leite L.C."/>
            <person name="Lemos E.G."/>
            <person name="Lemos M.V."/>
            <person name="Lopes S.A."/>
            <person name="Lopes C.R."/>
            <person name="Machado J.A."/>
            <person name="Machado M.A."/>
            <person name="Madeira A.M."/>
            <person name="Madeira H.M."/>
            <person name="Marino C.L."/>
            <person name="Marques M.V."/>
            <person name="Martins E.A."/>
            <person name="Martins E.M."/>
            <person name="Matsukuma A.Y."/>
            <person name="Menck C.F."/>
            <person name="Miracca E.C."/>
            <person name="Miyaki C.Y."/>
            <person name="Monteriro-Vitorello C.B."/>
            <person name="Moon D.H."/>
            <person name="Nagai M.A."/>
            <person name="Nascimento A.L."/>
            <person name="Netto L.E."/>
            <person name="Nhani A.Jr."/>
            <person name="Nobrega F.G."/>
            <person name="Nunes L.R."/>
            <person name="Oliveira M.A."/>
            <person name="de Oliveira M.C."/>
            <person name="de Oliveira R.C."/>
            <person name="Palmieri D.A."/>
            <person name="Paris A."/>
            <person name="Peixoto B.R."/>
            <person name="Pereira G.A."/>
            <person name="Pereira H.A.Jr."/>
            <person name="Pesquero J.B."/>
            <person name="Quaggio R.B."/>
            <person name="Roberto P.G."/>
            <person name="Rodrigues V."/>
            <person name="de M Rosa A.J."/>
            <person name="de Rosa V.E.Jr."/>
            <person name="de Sa R.G."/>
            <person name="Santelli R.V."/>
            <person name="Sawasaki H.E."/>
            <person name="da Silva A.C."/>
            <person name="da Silva A.M."/>
            <person name="da Silva F.R."/>
            <person name="da Silva W.A.Jr."/>
            <person name="da Silveira J.F."/>
            <person name="Silvestri M.L."/>
            <person name="Siqueira W.J."/>
            <person name="de Souza A.A."/>
            <person name="de Souza A.P."/>
            <person name="Terenzi M.F."/>
            <person name="Truffi D."/>
            <person name="Tsai S.M."/>
            <person name="Tsuhako M.H."/>
            <person name="Vallada H."/>
            <person name="Van Sluys M.A."/>
            <person name="Verjovski-Almeida S."/>
            <person name="Vettore A.L."/>
            <person name="Zago M.A."/>
            <person name="Zatz M."/>
            <person name="Meidanis J."/>
            <person name="Setubal J.C."/>
        </authorList>
    </citation>
    <scope>NUCLEOTIDE SEQUENCE [LARGE SCALE GENOMIC DNA]</scope>
    <source>
        <strain evidence="2 3">9a5c</strain>
    </source>
</reference>
<dbReference type="AlphaFoldDB" id="Q9PFQ2"/>
<dbReference type="KEGG" id="xfa:XF_0605"/>
<protein>
    <submittedName>
        <fullName evidence="2">Uncharacterized protein</fullName>
    </submittedName>
</protein>
<proteinExistence type="predicted"/>
<dbReference type="Proteomes" id="UP000000812">
    <property type="component" value="Chromosome"/>
</dbReference>
<dbReference type="PIR" id="A82785">
    <property type="entry name" value="A82785"/>
</dbReference>
<organism evidence="2 3">
    <name type="scientific">Xylella fastidiosa (strain 9a5c)</name>
    <dbReference type="NCBI Taxonomy" id="160492"/>
    <lineage>
        <taxon>Bacteria</taxon>
        <taxon>Pseudomonadati</taxon>
        <taxon>Pseudomonadota</taxon>
        <taxon>Gammaproteobacteria</taxon>
        <taxon>Lysobacterales</taxon>
        <taxon>Lysobacteraceae</taxon>
        <taxon>Xylella</taxon>
    </lineage>
</organism>
<evidence type="ECO:0000313" key="3">
    <source>
        <dbReference type="Proteomes" id="UP000000812"/>
    </source>
</evidence>
<dbReference type="EMBL" id="AE003849">
    <property type="protein sequence ID" value="AAF83415.1"/>
    <property type="molecule type" value="Genomic_DNA"/>
</dbReference>
<evidence type="ECO:0000256" key="1">
    <source>
        <dbReference type="SAM" id="Phobius"/>
    </source>
</evidence>
<keyword evidence="1" id="KW-0472">Membrane</keyword>
<accession>Q9PFQ2</accession>
<dbReference type="HOGENOM" id="CLU_3190871_0_0_6"/>
<gene>
    <name evidence="2" type="ordered locus">XF_0605</name>
</gene>
<sequence length="46" mass="5341">MLGGENGISQGFRIGYLIFVELFQFLKGYINYYLFIGFILINDMVL</sequence>
<dbReference type="STRING" id="160492.XF_0605"/>
<evidence type="ECO:0000313" key="2">
    <source>
        <dbReference type="EMBL" id="AAF83415.1"/>
    </source>
</evidence>
<keyword evidence="1" id="KW-1133">Transmembrane helix</keyword>
<keyword evidence="1" id="KW-0812">Transmembrane</keyword>